<dbReference type="Proteomes" id="UP000184363">
    <property type="component" value="Unassembled WGS sequence"/>
</dbReference>
<dbReference type="SFLD" id="SFLDG01067">
    <property type="entry name" value="SPASM/twitch_domain_containing"/>
    <property type="match status" value="1"/>
</dbReference>
<keyword evidence="4" id="KW-0411">Iron-sulfur</keyword>
<evidence type="ECO:0000256" key="3">
    <source>
        <dbReference type="ARBA" id="ARBA00023004"/>
    </source>
</evidence>
<dbReference type="SUPFAM" id="SSF102114">
    <property type="entry name" value="Radical SAM enzymes"/>
    <property type="match status" value="1"/>
</dbReference>
<keyword evidence="3" id="KW-0408">Iron</keyword>
<dbReference type="GO" id="GO:0046872">
    <property type="term" value="F:metal ion binding"/>
    <property type="evidence" value="ECO:0007669"/>
    <property type="project" value="UniProtKB-KW"/>
</dbReference>
<protein>
    <recommendedName>
        <fullName evidence="5">Radical SAM core domain-containing protein</fullName>
    </recommendedName>
</protein>
<dbReference type="InterPro" id="IPR007197">
    <property type="entry name" value="rSAM"/>
</dbReference>
<proteinExistence type="predicted"/>
<evidence type="ECO:0000313" key="7">
    <source>
        <dbReference type="Proteomes" id="UP000184363"/>
    </source>
</evidence>
<dbReference type="SFLD" id="SFLDS00029">
    <property type="entry name" value="Radical_SAM"/>
    <property type="match status" value="1"/>
</dbReference>
<evidence type="ECO:0000313" key="6">
    <source>
        <dbReference type="EMBL" id="SHJ97840.1"/>
    </source>
</evidence>
<dbReference type="SFLD" id="SFLDG01386">
    <property type="entry name" value="main_SPASM_domain-containing"/>
    <property type="match status" value="1"/>
</dbReference>
<keyword evidence="2" id="KW-0479">Metal-binding</keyword>
<sequence>MRGVQGLMAHAGDGAARLRPVPSAVVMQPTTTCNLACDYCYLPARPNQHMAPAVAHRVAAAVNRWVGDGHLVRVFWHCGEPLVAGRDRLADLMAPFAASVVHGVQTNATLIDDRWCEFFLDRGIEVSISIDGPEELDVHRVQRGGRPAHSRIMAGIAALRRNDVPFGALAVVTDPTPDAARRLYDFFADLGARRLGVSLQQSLSPTRCPRDGADYEEFWLALLEAWLDNPVVRIREIDHCIDDAFRLLNDPERNGAADVDPLPAVGWDGEVVLTAPELLGLRGPDDLPFSSGNVLETPLDAIIATAAERSPWLAAHLAAAQECLDTCPYGAICPGPSPAPSWFETGTLTTGPTEHCRGAVIAAAEAITLPLLRRAARPA</sequence>
<evidence type="ECO:0000256" key="1">
    <source>
        <dbReference type="ARBA" id="ARBA00022691"/>
    </source>
</evidence>
<evidence type="ECO:0000256" key="4">
    <source>
        <dbReference type="ARBA" id="ARBA00023014"/>
    </source>
</evidence>
<dbReference type="EMBL" id="FRAP01000001">
    <property type="protein sequence ID" value="SHJ97840.1"/>
    <property type="molecule type" value="Genomic_DNA"/>
</dbReference>
<dbReference type="PANTHER" id="PTHR43273:SF8">
    <property type="entry name" value="RADICAL SAM DOMAIN PROTEIN"/>
    <property type="match status" value="1"/>
</dbReference>
<keyword evidence="7" id="KW-1185">Reference proteome</keyword>
<dbReference type="STRING" id="1848.SAMN05443637_101397"/>
<evidence type="ECO:0000259" key="5">
    <source>
        <dbReference type="Pfam" id="PF04055"/>
    </source>
</evidence>
<dbReference type="GO" id="GO:0016491">
    <property type="term" value="F:oxidoreductase activity"/>
    <property type="evidence" value="ECO:0007669"/>
    <property type="project" value="InterPro"/>
</dbReference>
<dbReference type="Pfam" id="PF04055">
    <property type="entry name" value="Radical_SAM"/>
    <property type="match status" value="1"/>
</dbReference>
<dbReference type="GO" id="GO:0051536">
    <property type="term" value="F:iron-sulfur cluster binding"/>
    <property type="evidence" value="ECO:0007669"/>
    <property type="project" value="UniProtKB-KW"/>
</dbReference>
<dbReference type="AlphaFoldDB" id="A0A1M6NQA4"/>
<dbReference type="PANTHER" id="PTHR43273">
    <property type="entry name" value="ANAEROBIC SULFATASE-MATURATING ENZYME HOMOLOG ASLB-RELATED"/>
    <property type="match status" value="1"/>
</dbReference>
<feature type="domain" description="Radical SAM core" evidence="5">
    <location>
        <begin position="28"/>
        <end position="165"/>
    </location>
</feature>
<accession>A0A1M6NQA4</accession>
<gene>
    <name evidence="6" type="ORF">SAMN05443637_101397</name>
</gene>
<dbReference type="OrthoDB" id="9782387at2"/>
<dbReference type="InterPro" id="IPR023867">
    <property type="entry name" value="Sulphatase_maturase_rSAM"/>
</dbReference>
<dbReference type="InterPro" id="IPR058240">
    <property type="entry name" value="rSAM_sf"/>
</dbReference>
<reference evidence="6 7" key="1">
    <citation type="submission" date="2016-11" db="EMBL/GenBank/DDBJ databases">
        <authorList>
            <person name="Jaros S."/>
            <person name="Januszkiewicz K."/>
            <person name="Wedrychowicz H."/>
        </authorList>
    </citation>
    <scope>NUCLEOTIDE SEQUENCE [LARGE SCALE GENOMIC DNA]</scope>
    <source>
        <strain evidence="6 7">DSM 43832</strain>
    </source>
</reference>
<dbReference type="InterPro" id="IPR013785">
    <property type="entry name" value="Aldolase_TIM"/>
</dbReference>
<dbReference type="CDD" id="cd01335">
    <property type="entry name" value="Radical_SAM"/>
    <property type="match status" value="1"/>
</dbReference>
<organism evidence="6 7">
    <name type="scientific">Pseudonocardia thermophila</name>
    <dbReference type="NCBI Taxonomy" id="1848"/>
    <lineage>
        <taxon>Bacteria</taxon>
        <taxon>Bacillati</taxon>
        <taxon>Actinomycetota</taxon>
        <taxon>Actinomycetes</taxon>
        <taxon>Pseudonocardiales</taxon>
        <taxon>Pseudonocardiaceae</taxon>
        <taxon>Pseudonocardia</taxon>
    </lineage>
</organism>
<dbReference type="Gene3D" id="3.20.20.70">
    <property type="entry name" value="Aldolase class I"/>
    <property type="match status" value="1"/>
</dbReference>
<dbReference type="SFLD" id="SFLDG01072">
    <property type="entry name" value="dehydrogenase_like"/>
    <property type="match status" value="1"/>
</dbReference>
<dbReference type="RefSeq" id="WP_143171919.1">
    <property type="nucleotide sequence ID" value="NZ_CALGVN010000012.1"/>
</dbReference>
<keyword evidence="1" id="KW-0949">S-adenosyl-L-methionine</keyword>
<evidence type="ECO:0000256" key="2">
    <source>
        <dbReference type="ARBA" id="ARBA00022723"/>
    </source>
</evidence>
<name>A0A1M6NQA4_PSETH</name>